<evidence type="ECO:0000256" key="4">
    <source>
        <dbReference type="RuleBase" id="RU003718"/>
    </source>
</evidence>
<organism evidence="7 8">
    <name type="scientific">Medicago truncatula</name>
    <name type="common">Barrel medic</name>
    <name type="synonym">Medicago tribuloides</name>
    <dbReference type="NCBI Taxonomy" id="3880"/>
    <lineage>
        <taxon>Eukaryota</taxon>
        <taxon>Viridiplantae</taxon>
        <taxon>Streptophyta</taxon>
        <taxon>Embryophyta</taxon>
        <taxon>Tracheophyta</taxon>
        <taxon>Spermatophyta</taxon>
        <taxon>Magnoliopsida</taxon>
        <taxon>eudicotyledons</taxon>
        <taxon>Gunneridae</taxon>
        <taxon>Pentapetalae</taxon>
        <taxon>rosids</taxon>
        <taxon>fabids</taxon>
        <taxon>Fabales</taxon>
        <taxon>Fabaceae</taxon>
        <taxon>Papilionoideae</taxon>
        <taxon>50 kb inversion clade</taxon>
        <taxon>NPAAA clade</taxon>
        <taxon>Hologalegina</taxon>
        <taxon>IRL clade</taxon>
        <taxon>Trifolieae</taxon>
        <taxon>Medicago</taxon>
    </lineage>
</organism>
<dbReference type="AlphaFoldDB" id="A0A396HKW6"/>
<evidence type="ECO:0000259" key="6">
    <source>
        <dbReference type="Pfam" id="PF26168"/>
    </source>
</evidence>
<dbReference type="InterPro" id="IPR058980">
    <property type="entry name" value="Glyco_transf_N"/>
</dbReference>
<keyword evidence="2 4" id="KW-0328">Glycosyltransferase</keyword>
<dbReference type="CDD" id="cd03784">
    <property type="entry name" value="GT1_Gtf-like"/>
    <property type="match status" value="1"/>
</dbReference>
<dbReference type="Gramene" id="rna28111">
    <property type="protein sequence ID" value="RHN53223.1"/>
    <property type="gene ID" value="gene28111"/>
</dbReference>
<gene>
    <name evidence="7" type="ORF">MtrunA17_Chr5g0393591</name>
</gene>
<evidence type="ECO:0000313" key="7">
    <source>
        <dbReference type="EMBL" id="RHN53223.1"/>
    </source>
</evidence>
<evidence type="ECO:0000256" key="1">
    <source>
        <dbReference type="ARBA" id="ARBA00009995"/>
    </source>
</evidence>
<evidence type="ECO:0000256" key="2">
    <source>
        <dbReference type="ARBA" id="ARBA00022676"/>
    </source>
</evidence>
<dbReference type="Proteomes" id="UP000265566">
    <property type="component" value="Chromosome 5"/>
</dbReference>
<evidence type="ECO:0000256" key="3">
    <source>
        <dbReference type="ARBA" id="ARBA00022679"/>
    </source>
</evidence>
<reference evidence="8" key="1">
    <citation type="journal article" date="2018" name="Nat. Plants">
        <title>Whole-genome landscape of Medicago truncatula symbiotic genes.</title>
        <authorList>
            <person name="Pecrix Y."/>
            <person name="Staton S.E."/>
            <person name="Sallet E."/>
            <person name="Lelandais-Briere C."/>
            <person name="Moreau S."/>
            <person name="Carrere S."/>
            <person name="Blein T."/>
            <person name="Jardinaud M.F."/>
            <person name="Latrasse D."/>
            <person name="Zouine M."/>
            <person name="Zahm M."/>
            <person name="Kreplak J."/>
            <person name="Mayjonade B."/>
            <person name="Satge C."/>
            <person name="Perez M."/>
            <person name="Cauet S."/>
            <person name="Marande W."/>
            <person name="Chantry-Darmon C."/>
            <person name="Lopez-Roques C."/>
            <person name="Bouchez O."/>
            <person name="Berard A."/>
            <person name="Debelle F."/>
            <person name="Munos S."/>
            <person name="Bendahmane A."/>
            <person name="Berges H."/>
            <person name="Niebel A."/>
            <person name="Buitink J."/>
            <person name="Frugier F."/>
            <person name="Benhamed M."/>
            <person name="Crespi M."/>
            <person name="Gouzy J."/>
            <person name="Gamas P."/>
        </authorList>
    </citation>
    <scope>NUCLEOTIDE SEQUENCE [LARGE SCALE GENOMIC DNA]</scope>
    <source>
        <strain evidence="8">cv. Jemalong A17</strain>
    </source>
</reference>
<accession>A0A396HKW6</accession>
<dbReference type="SUPFAM" id="SSF53756">
    <property type="entry name" value="UDP-Glycosyltransferase/glycogen phosphorylase"/>
    <property type="match status" value="1"/>
</dbReference>
<protein>
    <recommendedName>
        <fullName evidence="5">Glycosyltransferase</fullName>
        <ecNumber evidence="5">2.4.1.-</ecNumber>
    </recommendedName>
</protein>
<keyword evidence="3 4" id="KW-0808">Transferase</keyword>
<dbReference type="GO" id="GO:0008194">
    <property type="term" value="F:UDP-glycosyltransferase activity"/>
    <property type="evidence" value="ECO:0007669"/>
    <property type="project" value="InterPro"/>
</dbReference>
<proteinExistence type="inferred from homology"/>
<dbReference type="Pfam" id="PF26168">
    <property type="entry name" value="Glyco_transf_N"/>
    <property type="match status" value="1"/>
</dbReference>
<dbReference type="Gene3D" id="3.40.50.2000">
    <property type="entry name" value="Glycogen Phosphorylase B"/>
    <property type="match status" value="2"/>
</dbReference>
<dbReference type="InterPro" id="IPR035595">
    <property type="entry name" value="UDP_glycos_trans_CS"/>
</dbReference>
<feature type="domain" description="Glycosyltransferase N-terminal" evidence="6">
    <location>
        <begin position="18"/>
        <end position="51"/>
    </location>
</feature>
<dbReference type="Pfam" id="PF00201">
    <property type="entry name" value="UDPGT"/>
    <property type="match status" value="1"/>
</dbReference>
<comment type="caution">
    <text evidence="7">The sequence shown here is derived from an EMBL/GenBank/DDBJ whole genome shotgun (WGS) entry which is preliminary data.</text>
</comment>
<dbReference type="PANTHER" id="PTHR11926">
    <property type="entry name" value="GLUCOSYL/GLUCURONOSYL TRANSFERASES"/>
    <property type="match status" value="1"/>
</dbReference>
<name>A0A396HKW6_MEDTR</name>
<dbReference type="PROSITE" id="PS00375">
    <property type="entry name" value="UDPGT"/>
    <property type="match status" value="1"/>
</dbReference>
<dbReference type="PANTHER" id="PTHR11926:SF986">
    <property type="entry name" value="UDP-GLYCOSYLTRANSFERASE 84A1"/>
    <property type="match status" value="1"/>
</dbReference>
<dbReference type="FunFam" id="3.40.50.2000:FF:000056">
    <property type="entry name" value="Glycosyltransferase"/>
    <property type="match status" value="1"/>
</dbReference>
<dbReference type="EMBL" id="PSQE01000005">
    <property type="protein sequence ID" value="RHN53223.1"/>
    <property type="molecule type" value="Genomic_DNA"/>
</dbReference>
<dbReference type="InterPro" id="IPR002213">
    <property type="entry name" value="UDP_glucos_trans"/>
</dbReference>
<sequence>MNEIKGKMGCDNDIVEHVFLVSFPAQGHVNPLLRLGKLLASKGLAVTFCTLESWGKEMRKARDLEEEKEVVIGKGFIRFEWFEDGWDEDEPKRLDLDVYLPQLEMVGKQVLPTIISQQNPPVSCLINNPFIPWVSDVAQSLSLPSALLWIQSCASFSTYYHYYHKLVSFPSQSHPHIHVQLPCMPLLNYDQVPSFLYPTTPYPFLRRAILGQFQNLHKPFCILMDTFFELECDNLQYMSSKTNCPIIKSPDDDCIEWLSSKPTSSVVYISFGSIVYLKQEQIDEIAYGLLQSGVSFLWVMKPPHKDSGKQPHMLPDGILEKTKSRGKVVRWSPQEQVLAHRSIACFVTHCGWNSSMEAIASGVPVVAFPQWGDQGEAANELINRDEVNKCLLEATVGTKAKEIKQNVLSLKAAAEAAIRDGGSSHRNIESFVDEIRKRSIEMRSKSMRLTSIKLVNG</sequence>
<dbReference type="EC" id="2.4.1.-" evidence="5"/>
<evidence type="ECO:0000256" key="5">
    <source>
        <dbReference type="RuleBase" id="RU362057"/>
    </source>
</evidence>
<evidence type="ECO:0000313" key="8">
    <source>
        <dbReference type="Proteomes" id="UP000265566"/>
    </source>
</evidence>
<comment type="similarity">
    <text evidence="1 4">Belongs to the UDP-glycosyltransferase family.</text>
</comment>